<evidence type="ECO:0000313" key="2">
    <source>
        <dbReference type="Proteomes" id="UP000094389"/>
    </source>
</evidence>
<dbReference type="EMBL" id="KV453935">
    <property type="protein sequence ID" value="ODV72397.1"/>
    <property type="molecule type" value="Genomic_DNA"/>
</dbReference>
<reference evidence="1 2" key="1">
    <citation type="journal article" date="2016" name="Proc. Natl. Acad. Sci. U.S.A.">
        <title>Comparative genomics of biotechnologically important yeasts.</title>
        <authorList>
            <person name="Riley R."/>
            <person name="Haridas S."/>
            <person name="Wolfe K.H."/>
            <person name="Lopes M.R."/>
            <person name="Hittinger C.T."/>
            <person name="Goeker M."/>
            <person name="Salamov A.A."/>
            <person name="Wisecaver J.H."/>
            <person name="Long T.M."/>
            <person name="Calvey C.H."/>
            <person name="Aerts A.L."/>
            <person name="Barry K.W."/>
            <person name="Choi C."/>
            <person name="Clum A."/>
            <person name="Coughlan A.Y."/>
            <person name="Deshpande S."/>
            <person name="Douglass A.P."/>
            <person name="Hanson S.J."/>
            <person name="Klenk H.-P."/>
            <person name="LaButti K.M."/>
            <person name="Lapidus A."/>
            <person name="Lindquist E.A."/>
            <person name="Lipzen A.M."/>
            <person name="Meier-Kolthoff J.P."/>
            <person name="Ohm R.A."/>
            <person name="Otillar R.P."/>
            <person name="Pangilinan J.L."/>
            <person name="Peng Y."/>
            <person name="Rokas A."/>
            <person name="Rosa C.A."/>
            <person name="Scheuner C."/>
            <person name="Sibirny A.A."/>
            <person name="Slot J.C."/>
            <person name="Stielow J.B."/>
            <person name="Sun H."/>
            <person name="Kurtzman C.P."/>
            <person name="Blackwell M."/>
            <person name="Grigoriev I.V."/>
            <person name="Jeffries T.W."/>
        </authorList>
    </citation>
    <scope>NUCLEOTIDE SEQUENCE [LARGE SCALE GENOMIC DNA]</scope>
    <source>
        <strain evidence="2">ATCC 18201 / CBS 1600 / BCRC 20928 / JCM 3617 / NBRC 0987 / NRRL Y-1542</strain>
    </source>
</reference>
<sequence>MLILWKPTDVDVWHRTSAQCQRPLSALVVTASFVVYLLYCRFTPKLSLRDQQPTTIVASHHTLILKDKRYAHLTFSYVPSIS</sequence>
<name>A0A1E4RYP0_CYBJN</name>
<evidence type="ECO:0000313" key="1">
    <source>
        <dbReference type="EMBL" id="ODV72397.1"/>
    </source>
</evidence>
<gene>
    <name evidence="1" type="ORF">CYBJADRAFT_20631</name>
</gene>
<dbReference type="GeneID" id="30991966"/>
<protein>
    <submittedName>
        <fullName evidence="1">Uncharacterized protein</fullName>
    </submittedName>
</protein>
<dbReference type="RefSeq" id="XP_020069436.1">
    <property type="nucleotide sequence ID" value="XM_020217570.1"/>
</dbReference>
<accession>A0A1E4RYP0</accession>
<organism evidence="1 2">
    <name type="scientific">Cyberlindnera jadinii (strain ATCC 18201 / CBS 1600 / BCRC 20928 / JCM 3617 / NBRC 0987 / NRRL Y-1542)</name>
    <name type="common">Torula yeast</name>
    <name type="synonym">Candida utilis</name>
    <dbReference type="NCBI Taxonomy" id="983966"/>
    <lineage>
        <taxon>Eukaryota</taxon>
        <taxon>Fungi</taxon>
        <taxon>Dikarya</taxon>
        <taxon>Ascomycota</taxon>
        <taxon>Saccharomycotina</taxon>
        <taxon>Saccharomycetes</taxon>
        <taxon>Phaffomycetales</taxon>
        <taxon>Phaffomycetaceae</taxon>
        <taxon>Cyberlindnera</taxon>
    </lineage>
</organism>
<dbReference type="Proteomes" id="UP000094389">
    <property type="component" value="Unassembled WGS sequence"/>
</dbReference>
<dbReference type="AlphaFoldDB" id="A0A1E4RYP0"/>
<keyword evidence="2" id="KW-1185">Reference proteome</keyword>
<proteinExistence type="predicted"/>